<sequence>MKNVRIDRCVLVWGVVIALPALLLALVLVPWWQQLSELDTRLSRDADQLARYRALVATLPGLRAELQREQARDDFKAFYVDAATRALAGARVQSEVQDIVRDAGARPISAQVLPGLADEQPPRVRIRLQLQADTEQLLEVLYRIEQVRPFLFVEQMSVRSRVPGHLRATPRGRRQIQSVVEAGDLTVRLDIFGYTLGRGD</sequence>
<proteinExistence type="predicted"/>
<dbReference type="AlphaFoldDB" id="A0A5M8FU12"/>
<keyword evidence="1" id="KW-0472">Membrane</keyword>
<keyword evidence="3" id="KW-1185">Reference proteome</keyword>
<comment type="caution">
    <text evidence="2">The sequence shown here is derived from an EMBL/GenBank/DDBJ whole genome shotgun (WGS) entry which is preliminary data.</text>
</comment>
<dbReference type="EMBL" id="VWXX01000002">
    <property type="protein sequence ID" value="KAA6187290.1"/>
    <property type="molecule type" value="Genomic_DNA"/>
</dbReference>
<feature type="transmembrane region" description="Helical" evidence="1">
    <location>
        <begin position="12"/>
        <end position="32"/>
    </location>
</feature>
<accession>A0A5M8FU12</accession>
<reference evidence="2 3" key="1">
    <citation type="submission" date="2019-09" db="EMBL/GenBank/DDBJ databases">
        <title>Whole-genome sequence of the purple sulfur bacterium Thiohalocapsa marina DSM 19078.</title>
        <authorList>
            <person name="Kyndt J.A."/>
            <person name="Meyer T.E."/>
        </authorList>
    </citation>
    <scope>NUCLEOTIDE SEQUENCE [LARGE SCALE GENOMIC DNA]</scope>
    <source>
        <strain evidence="2 3">DSM 19078</strain>
    </source>
</reference>
<dbReference type="InterPro" id="IPR034756">
    <property type="entry name" value="T2SSM_b"/>
</dbReference>
<organism evidence="2 3">
    <name type="scientific">Thiohalocapsa marina</name>
    <dbReference type="NCBI Taxonomy" id="424902"/>
    <lineage>
        <taxon>Bacteria</taxon>
        <taxon>Pseudomonadati</taxon>
        <taxon>Pseudomonadota</taxon>
        <taxon>Gammaproteobacteria</taxon>
        <taxon>Chromatiales</taxon>
        <taxon>Chromatiaceae</taxon>
        <taxon>Thiohalocapsa</taxon>
    </lineage>
</organism>
<dbReference type="Pfam" id="PF10741">
    <property type="entry name" value="T2SSM_b"/>
    <property type="match status" value="1"/>
</dbReference>
<protein>
    <submittedName>
        <fullName evidence="2">General secretion pathway protein GspM</fullName>
    </submittedName>
</protein>
<evidence type="ECO:0000313" key="3">
    <source>
        <dbReference type="Proteomes" id="UP000322981"/>
    </source>
</evidence>
<dbReference type="Proteomes" id="UP000322981">
    <property type="component" value="Unassembled WGS sequence"/>
</dbReference>
<name>A0A5M8FU12_9GAMM</name>
<evidence type="ECO:0000313" key="2">
    <source>
        <dbReference type="EMBL" id="KAA6187290.1"/>
    </source>
</evidence>
<keyword evidence="1" id="KW-0812">Transmembrane</keyword>
<dbReference type="OrthoDB" id="5767259at2"/>
<evidence type="ECO:0000256" key="1">
    <source>
        <dbReference type="SAM" id="Phobius"/>
    </source>
</evidence>
<keyword evidence="1" id="KW-1133">Transmembrane helix</keyword>
<dbReference type="NCBIfam" id="NF040576">
    <property type="entry name" value="T2SS_GspM_XpsM"/>
    <property type="match status" value="1"/>
</dbReference>
<gene>
    <name evidence="2" type="ORF">F2Q65_01825</name>
</gene>